<name>A0ABP0G492_CLALP</name>
<dbReference type="Proteomes" id="UP001642483">
    <property type="component" value="Unassembled WGS sequence"/>
</dbReference>
<organism evidence="5 6">
    <name type="scientific">Clavelina lepadiformis</name>
    <name type="common">Light-bulb sea squirt</name>
    <name type="synonym">Ascidia lepadiformis</name>
    <dbReference type="NCBI Taxonomy" id="159417"/>
    <lineage>
        <taxon>Eukaryota</taxon>
        <taxon>Metazoa</taxon>
        <taxon>Chordata</taxon>
        <taxon>Tunicata</taxon>
        <taxon>Ascidiacea</taxon>
        <taxon>Aplousobranchia</taxon>
        <taxon>Clavelinidae</taxon>
        <taxon>Clavelina</taxon>
    </lineage>
</organism>
<gene>
    <name evidence="5" type="ORF">CVLEPA_LOCUS17695</name>
</gene>
<dbReference type="PANTHER" id="PTHR13132">
    <property type="entry name" value="ALPHA- 1,6 -FUCOSYLTRANSFERASE"/>
    <property type="match status" value="1"/>
</dbReference>
<feature type="domain" description="GT23" evidence="4">
    <location>
        <begin position="1"/>
        <end position="277"/>
    </location>
</feature>
<protein>
    <recommendedName>
        <fullName evidence="4">GT23 domain-containing protein</fullName>
    </recommendedName>
</protein>
<proteinExistence type="inferred from homology"/>
<dbReference type="Pfam" id="PF19745">
    <property type="entry name" value="FUT8_N_cat"/>
    <property type="match status" value="1"/>
</dbReference>
<dbReference type="InterPro" id="IPR027350">
    <property type="entry name" value="GT23_dom"/>
</dbReference>
<evidence type="ECO:0000256" key="2">
    <source>
        <dbReference type="ARBA" id="ARBA00022679"/>
    </source>
</evidence>
<dbReference type="PANTHER" id="PTHR13132:SF29">
    <property type="entry name" value="ALPHA-(1,6)-FUCOSYLTRANSFERASE"/>
    <property type="match status" value="1"/>
</dbReference>
<sequence length="366" mass="42123">MGCSFHHYGTCLFVALGTNRTMVWGSTISNSLNGIEKVFLPLSETCQEADEVEAVEWQSDRVAQTTQEDVPVIKANVDVKHTLFKPYTIPAELKEKIVKLHNDPNVWWIGQIMTYLFRVQPWVMKIAEDIKEKFQIKHPYASVQVRRTDKITHSIAVAHEISEYMDHVTEWFDNYEKIHAKKVSRRVYIASDDQRVVEEAKSKFPNYEFAHYWLGEKHKSSTTINRNTLDGLLAIVCDVILLSEGDYFVGTYSSNIGRLVKELRDSRKDTFFSAQSLDSDMRYGSMNSKHSCKPLFEAIEDHAPGDKSEIPLQTGDEIEYYPTKKDFSYKVFGKNKRTGESGLYPLHKTKELLETASYPDYNFTLG</sequence>
<dbReference type="Gene3D" id="2.30.30.40">
    <property type="entry name" value="SH3 Domains"/>
    <property type="match status" value="1"/>
</dbReference>
<evidence type="ECO:0000313" key="6">
    <source>
        <dbReference type="Proteomes" id="UP001642483"/>
    </source>
</evidence>
<evidence type="ECO:0000313" key="5">
    <source>
        <dbReference type="EMBL" id="CAK8685962.1"/>
    </source>
</evidence>
<evidence type="ECO:0000259" key="4">
    <source>
        <dbReference type="PROSITE" id="PS51659"/>
    </source>
</evidence>
<dbReference type="InterPro" id="IPR045573">
    <property type="entry name" value="Fut8_N_cat"/>
</dbReference>
<keyword evidence="6" id="KW-1185">Reference proteome</keyword>
<accession>A0ABP0G492</accession>
<dbReference type="EMBL" id="CAWYQH010000101">
    <property type="protein sequence ID" value="CAK8685962.1"/>
    <property type="molecule type" value="Genomic_DNA"/>
</dbReference>
<evidence type="ECO:0000256" key="3">
    <source>
        <dbReference type="PROSITE-ProRule" id="PRU00992"/>
    </source>
</evidence>
<keyword evidence="1 3" id="KW-0328">Glycosyltransferase</keyword>
<comment type="caution">
    <text evidence="5">The sequence shown here is derived from an EMBL/GenBank/DDBJ whole genome shotgun (WGS) entry which is preliminary data.</text>
</comment>
<comment type="similarity">
    <text evidence="3">Belongs to the glycosyltransferase 23 family.</text>
</comment>
<keyword evidence="2 3" id="KW-0808">Transferase</keyword>
<dbReference type="PROSITE" id="PS51659">
    <property type="entry name" value="GT23"/>
    <property type="match status" value="1"/>
</dbReference>
<dbReference type="Gene3D" id="3.40.50.11350">
    <property type="match status" value="1"/>
</dbReference>
<feature type="region of interest" description="Important for donor substrate binding" evidence="3">
    <location>
        <begin position="146"/>
        <end position="147"/>
    </location>
</feature>
<evidence type="ECO:0000256" key="1">
    <source>
        <dbReference type="ARBA" id="ARBA00022676"/>
    </source>
</evidence>
<reference evidence="5 6" key="1">
    <citation type="submission" date="2024-02" db="EMBL/GenBank/DDBJ databases">
        <authorList>
            <person name="Daric V."/>
            <person name="Darras S."/>
        </authorList>
    </citation>
    <scope>NUCLEOTIDE SEQUENCE [LARGE SCALE GENOMIC DNA]</scope>
</reference>